<evidence type="ECO:0000313" key="2">
    <source>
        <dbReference type="Proteomes" id="UP000238348"/>
    </source>
</evidence>
<dbReference type="AlphaFoldDB" id="A0A2L0EUA2"/>
<dbReference type="Proteomes" id="UP000238348">
    <property type="component" value="Chromosome"/>
</dbReference>
<proteinExistence type="predicted"/>
<dbReference type="EMBL" id="CP012673">
    <property type="protein sequence ID" value="AUX42888.1"/>
    <property type="molecule type" value="Genomic_DNA"/>
</dbReference>
<sequence>MVLPREDVPGAPQLDPLEQVQEGERFDLTVGGRRVLLGHAVRMREGHLPAAVSLATAASLLALRCWIEADRLVNDAGRLLIREGDGTV</sequence>
<organism evidence="1 2">
    <name type="scientific">Sorangium cellulosum</name>
    <name type="common">Polyangium cellulosum</name>
    <dbReference type="NCBI Taxonomy" id="56"/>
    <lineage>
        <taxon>Bacteria</taxon>
        <taxon>Pseudomonadati</taxon>
        <taxon>Myxococcota</taxon>
        <taxon>Polyangia</taxon>
        <taxon>Polyangiales</taxon>
        <taxon>Polyangiaceae</taxon>
        <taxon>Sorangium</taxon>
    </lineage>
</organism>
<dbReference type="RefSeq" id="WP_159397157.1">
    <property type="nucleotide sequence ID" value="NZ_CP012673.1"/>
</dbReference>
<reference evidence="1 2" key="1">
    <citation type="submission" date="2015-09" db="EMBL/GenBank/DDBJ databases">
        <title>Sorangium comparison.</title>
        <authorList>
            <person name="Zaburannyi N."/>
            <person name="Bunk B."/>
            <person name="Overmann J."/>
            <person name="Mueller R."/>
        </authorList>
    </citation>
    <scope>NUCLEOTIDE SEQUENCE [LARGE SCALE GENOMIC DNA]</scope>
    <source>
        <strain evidence="1 2">So ce26</strain>
    </source>
</reference>
<accession>A0A2L0EUA2</accession>
<evidence type="ECO:0000313" key="1">
    <source>
        <dbReference type="EMBL" id="AUX42888.1"/>
    </source>
</evidence>
<protein>
    <submittedName>
        <fullName evidence="1">Uncharacterized protein</fullName>
    </submittedName>
</protein>
<gene>
    <name evidence="1" type="ORF">SOCE26_043260</name>
</gene>
<name>A0A2L0EUA2_SORCE</name>